<protein>
    <recommendedName>
        <fullName evidence="5">3-deoxy-manno-octulosonate cytidylyltransferase</fullName>
        <ecNumber evidence="5">2.7.7.38</ecNumber>
    </recommendedName>
    <alternativeName>
        <fullName evidence="5">CMP-2-keto-3-deoxyoctulosonic acid synthase</fullName>
        <shortName evidence="5">CKS</shortName>
        <shortName evidence="5">CMP-KDO synthase</shortName>
    </alternativeName>
</protein>
<evidence type="ECO:0000256" key="2">
    <source>
        <dbReference type="ARBA" id="ARBA00022679"/>
    </source>
</evidence>
<keyword evidence="5" id="KW-0963">Cytoplasm</keyword>
<dbReference type="GO" id="GO:0008690">
    <property type="term" value="F:3-deoxy-manno-octulosonate cytidylyltransferase activity"/>
    <property type="evidence" value="ECO:0007669"/>
    <property type="project" value="UniProtKB-UniRule"/>
</dbReference>
<evidence type="ECO:0000313" key="6">
    <source>
        <dbReference type="EMBL" id="TCP19196.1"/>
    </source>
</evidence>
<dbReference type="PANTHER" id="PTHR42866">
    <property type="entry name" value="3-DEOXY-MANNO-OCTULOSONATE CYTIDYLYLTRANSFERASE"/>
    <property type="match status" value="1"/>
</dbReference>
<accession>A0A4V2SKD6</accession>
<name>A0A4V2SKD6_9BURK</name>
<dbReference type="CDD" id="cd02517">
    <property type="entry name" value="CMP-KDO-Synthetase"/>
    <property type="match status" value="1"/>
</dbReference>
<dbReference type="Pfam" id="PF02348">
    <property type="entry name" value="CTP_transf_3"/>
    <property type="match status" value="1"/>
</dbReference>
<dbReference type="UniPathway" id="UPA00358">
    <property type="reaction ID" value="UER00476"/>
</dbReference>
<dbReference type="EMBL" id="SLXH01000006">
    <property type="protein sequence ID" value="TCP19196.1"/>
    <property type="molecule type" value="Genomic_DNA"/>
</dbReference>
<dbReference type="RefSeq" id="WP_119012239.1">
    <property type="nucleotide sequence ID" value="NZ_QXNC01000004.1"/>
</dbReference>
<proteinExistence type="inferred from homology"/>
<reference evidence="6 7" key="1">
    <citation type="submission" date="2019-03" db="EMBL/GenBank/DDBJ databases">
        <title>Genomic Encyclopedia of Type Strains, Phase IV (KMG-IV): sequencing the most valuable type-strain genomes for metagenomic binning, comparative biology and taxonomic classification.</title>
        <authorList>
            <person name="Goeker M."/>
        </authorList>
    </citation>
    <scope>NUCLEOTIDE SEQUENCE [LARGE SCALE GENOMIC DNA]</scope>
    <source>
        <strain evidence="6 7">DSM 1837</strain>
    </source>
</reference>
<comment type="subcellular location">
    <subcellularLocation>
        <location evidence="5">Cytoplasm</location>
    </subcellularLocation>
    <subcellularLocation>
        <location evidence="1">Membrane</location>
    </subcellularLocation>
</comment>
<dbReference type="InterPro" id="IPR029044">
    <property type="entry name" value="Nucleotide-diphossugar_trans"/>
</dbReference>
<evidence type="ECO:0000256" key="5">
    <source>
        <dbReference type="HAMAP-Rule" id="MF_00057"/>
    </source>
</evidence>
<keyword evidence="2 5" id="KW-0808">Transferase</keyword>
<dbReference type="Gene3D" id="3.90.550.10">
    <property type="entry name" value="Spore Coat Polysaccharide Biosynthesis Protein SpsA, Chain A"/>
    <property type="match status" value="1"/>
</dbReference>
<sequence>MPSATPVPAPISASTPVDTSAPLAATAAAATPFTVLIPARMASSRLPNKPLADIAGVPMVVHVARRAAQSGALRTIVAADDARILHACRQHGIEAMNTRDTHPSGSDRLAEACTLLGLDGDDIVVNVQGDEPLIDPALIAAVAALLHAHPEASMGTAAHPIASLADYTNPNVVKVVCDARGLASYFSRAPIPCARDHAGSSWWDGAAAQAQPGVAALAGFAPLRHIGIYSYRAGFLRQFPTLAQAPTEAIEALEQLRALWHGHRIAVYQSASAPGPGVDTPEDLERVRALLA</sequence>
<dbReference type="AlphaFoldDB" id="A0A4V2SKD6"/>
<keyword evidence="4 5" id="KW-0448">Lipopolysaccharide biosynthesis</keyword>
<dbReference type="GO" id="GO:0005829">
    <property type="term" value="C:cytosol"/>
    <property type="evidence" value="ECO:0007669"/>
    <property type="project" value="TreeGrafter"/>
</dbReference>
<dbReference type="OrthoDB" id="9815559at2"/>
<dbReference type="SUPFAM" id="SSF53448">
    <property type="entry name" value="Nucleotide-diphospho-sugar transferases"/>
    <property type="match status" value="1"/>
</dbReference>
<evidence type="ECO:0000313" key="7">
    <source>
        <dbReference type="Proteomes" id="UP000295182"/>
    </source>
</evidence>
<comment type="function">
    <text evidence="5">Activates KDO (a required 8-carbon sugar) for incorporation into bacterial lipopolysaccharide in Gram-negative bacteria.</text>
</comment>
<dbReference type="InterPro" id="IPR004528">
    <property type="entry name" value="KdsB"/>
</dbReference>
<gene>
    <name evidence="5" type="primary">kdsB</name>
    <name evidence="6" type="ORF">EV674_10639</name>
</gene>
<comment type="catalytic activity">
    <reaction evidence="5">
        <text>3-deoxy-alpha-D-manno-oct-2-ulosonate + CTP = CMP-3-deoxy-beta-D-manno-octulosonate + diphosphate</text>
        <dbReference type="Rhea" id="RHEA:23448"/>
        <dbReference type="ChEBI" id="CHEBI:33019"/>
        <dbReference type="ChEBI" id="CHEBI:37563"/>
        <dbReference type="ChEBI" id="CHEBI:85986"/>
        <dbReference type="ChEBI" id="CHEBI:85987"/>
        <dbReference type="EC" id="2.7.7.38"/>
    </reaction>
</comment>
<comment type="caution">
    <text evidence="6">The sequence shown here is derived from an EMBL/GenBank/DDBJ whole genome shotgun (WGS) entry which is preliminary data.</text>
</comment>
<evidence type="ECO:0000256" key="1">
    <source>
        <dbReference type="ARBA" id="ARBA00004370"/>
    </source>
</evidence>
<dbReference type="GO" id="GO:0033468">
    <property type="term" value="P:CMP-keto-3-deoxy-D-manno-octulosonic acid biosynthetic process"/>
    <property type="evidence" value="ECO:0007669"/>
    <property type="project" value="UniProtKB-UniRule"/>
</dbReference>
<dbReference type="PANTHER" id="PTHR42866:SF2">
    <property type="entry name" value="3-DEOXY-MANNO-OCTULOSONATE CYTIDYLYLTRANSFERASE, MITOCHONDRIAL"/>
    <property type="match status" value="1"/>
</dbReference>
<organism evidence="6 7">
    <name type="scientific">Simplicispira metamorpha</name>
    <dbReference type="NCBI Taxonomy" id="80881"/>
    <lineage>
        <taxon>Bacteria</taxon>
        <taxon>Pseudomonadati</taxon>
        <taxon>Pseudomonadota</taxon>
        <taxon>Betaproteobacteria</taxon>
        <taxon>Burkholderiales</taxon>
        <taxon>Comamonadaceae</taxon>
        <taxon>Simplicispira</taxon>
    </lineage>
</organism>
<keyword evidence="7" id="KW-1185">Reference proteome</keyword>
<dbReference type="GO" id="GO:0016020">
    <property type="term" value="C:membrane"/>
    <property type="evidence" value="ECO:0007669"/>
    <property type="project" value="UniProtKB-SubCell"/>
</dbReference>
<dbReference type="EC" id="2.7.7.38" evidence="5"/>
<dbReference type="GO" id="GO:0009103">
    <property type="term" value="P:lipopolysaccharide biosynthetic process"/>
    <property type="evidence" value="ECO:0007669"/>
    <property type="project" value="UniProtKB-UniRule"/>
</dbReference>
<keyword evidence="3 5" id="KW-0548">Nucleotidyltransferase</keyword>
<dbReference type="NCBIfam" id="TIGR00466">
    <property type="entry name" value="kdsB"/>
    <property type="match status" value="1"/>
</dbReference>
<dbReference type="InterPro" id="IPR003329">
    <property type="entry name" value="Cytidylyl_trans"/>
</dbReference>
<dbReference type="NCBIfam" id="NF009905">
    <property type="entry name" value="PRK13368.1"/>
    <property type="match status" value="1"/>
</dbReference>
<comment type="pathway">
    <text evidence="5">Nucleotide-sugar biosynthesis; CMP-3-deoxy-D-manno-octulosonate biosynthesis; CMP-3-deoxy-D-manno-octulosonate from 3-deoxy-D-manno-octulosonate and CTP: step 1/1.</text>
</comment>
<evidence type="ECO:0000256" key="3">
    <source>
        <dbReference type="ARBA" id="ARBA00022695"/>
    </source>
</evidence>
<evidence type="ECO:0000256" key="4">
    <source>
        <dbReference type="ARBA" id="ARBA00022985"/>
    </source>
</evidence>
<dbReference type="FunFam" id="3.90.550.10:FF:000011">
    <property type="entry name" value="3-deoxy-manno-octulosonate cytidylyltransferase"/>
    <property type="match status" value="1"/>
</dbReference>
<comment type="similarity">
    <text evidence="5">Belongs to the KdsB family.</text>
</comment>
<dbReference type="Proteomes" id="UP000295182">
    <property type="component" value="Unassembled WGS sequence"/>
</dbReference>
<dbReference type="HAMAP" id="MF_00057">
    <property type="entry name" value="KdsB"/>
    <property type="match status" value="1"/>
</dbReference>
<dbReference type="NCBIfam" id="NF003952">
    <property type="entry name" value="PRK05450.1-5"/>
    <property type="match status" value="1"/>
</dbReference>